<sequence length="217" mass="23739">MWEVRCPHEECEAWVKIGIKSRIPLSISGHFTNLEAHVGSKTCGRTSSGLQMVAQNSRIALASLFPQCSQPSSVPKTTVENDTSTCVLAPAHARALLSCPGILLDETNWPVVPGIPIEANFPWLRRRPGQDQLSFKVELFNDALAVRSFDCDARAGQNGAPCLACDSLLPKLQAVASNASEHKSHTRKSLLTPLQLIEDNQNLVEQVNRFKLQSSNT</sequence>
<dbReference type="Proteomes" id="UP000053647">
    <property type="component" value="Unassembled WGS sequence"/>
</dbReference>
<organism evidence="1 2">
    <name type="scientific">Paxillus involutus ATCC 200175</name>
    <dbReference type="NCBI Taxonomy" id="664439"/>
    <lineage>
        <taxon>Eukaryota</taxon>
        <taxon>Fungi</taxon>
        <taxon>Dikarya</taxon>
        <taxon>Basidiomycota</taxon>
        <taxon>Agaricomycotina</taxon>
        <taxon>Agaricomycetes</taxon>
        <taxon>Agaricomycetidae</taxon>
        <taxon>Boletales</taxon>
        <taxon>Paxilineae</taxon>
        <taxon>Paxillaceae</taxon>
        <taxon>Paxillus</taxon>
    </lineage>
</organism>
<gene>
    <name evidence="1" type="ORF">PAXINDRAFT_158202</name>
</gene>
<dbReference type="AlphaFoldDB" id="A0A0C9SNN1"/>
<proteinExistence type="predicted"/>
<evidence type="ECO:0000313" key="2">
    <source>
        <dbReference type="Proteomes" id="UP000053647"/>
    </source>
</evidence>
<dbReference type="EMBL" id="KN819674">
    <property type="protein sequence ID" value="KIJ08214.1"/>
    <property type="molecule type" value="Genomic_DNA"/>
</dbReference>
<keyword evidence="2" id="KW-1185">Reference proteome</keyword>
<protein>
    <submittedName>
        <fullName evidence="1">Uncharacterized protein</fullName>
    </submittedName>
</protein>
<reference evidence="2" key="2">
    <citation type="submission" date="2015-01" db="EMBL/GenBank/DDBJ databases">
        <title>Evolutionary Origins and Diversification of the Mycorrhizal Mutualists.</title>
        <authorList>
            <consortium name="DOE Joint Genome Institute"/>
            <consortium name="Mycorrhizal Genomics Consortium"/>
            <person name="Kohler A."/>
            <person name="Kuo A."/>
            <person name="Nagy L.G."/>
            <person name="Floudas D."/>
            <person name="Copeland A."/>
            <person name="Barry K.W."/>
            <person name="Cichocki N."/>
            <person name="Veneault-Fourrey C."/>
            <person name="LaButti K."/>
            <person name="Lindquist E.A."/>
            <person name="Lipzen A."/>
            <person name="Lundell T."/>
            <person name="Morin E."/>
            <person name="Murat C."/>
            <person name="Riley R."/>
            <person name="Ohm R."/>
            <person name="Sun H."/>
            <person name="Tunlid A."/>
            <person name="Henrissat B."/>
            <person name="Grigoriev I.V."/>
            <person name="Hibbett D.S."/>
            <person name="Martin F."/>
        </authorList>
    </citation>
    <scope>NUCLEOTIDE SEQUENCE [LARGE SCALE GENOMIC DNA]</scope>
    <source>
        <strain evidence="2">ATCC 200175</strain>
    </source>
</reference>
<dbReference type="HOGENOM" id="CLU_1272657_0_0_1"/>
<evidence type="ECO:0000313" key="1">
    <source>
        <dbReference type="EMBL" id="KIJ08214.1"/>
    </source>
</evidence>
<accession>A0A0C9SNN1</accession>
<name>A0A0C9SNN1_PAXIN</name>
<reference evidence="1 2" key="1">
    <citation type="submission" date="2014-06" db="EMBL/GenBank/DDBJ databases">
        <authorList>
            <consortium name="DOE Joint Genome Institute"/>
            <person name="Kuo A."/>
            <person name="Kohler A."/>
            <person name="Nagy L.G."/>
            <person name="Floudas D."/>
            <person name="Copeland A."/>
            <person name="Barry K.W."/>
            <person name="Cichocki N."/>
            <person name="Veneault-Fourrey C."/>
            <person name="LaButti K."/>
            <person name="Lindquist E.A."/>
            <person name="Lipzen A."/>
            <person name="Lundell T."/>
            <person name="Morin E."/>
            <person name="Murat C."/>
            <person name="Sun H."/>
            <person name="Tunlid A."/>
            <person name="Henrissat B."/>
            <person name="Grigoriev I.V."/>
            <person name="Hibbett D.S."/>
            <person name="Martin F."/>
            <person name="Nordberg H.P."/>
            <person name="Cantor M.N."/>
            <person name="Hua S.X."/>
        </authorList>
    </citation>
    <scope>NUCLEOTIDE SEQUENCE [LARGE SCALE GENOMIC DNA]</scope>
    <source>
        <strain evidence="1 2">ATCC 200175</strain>
    </source>
</reference>
<dbReference type="OrthoDB" id="10558771at2759"/>